<accession>A0A1T3C540</accession>
<name>A0A1T3C540_9HYPO</name>
<evidence type="ECO:0000256" key="1">
    <source>
        <dbReference type="SAM" id="MobiDB-lite"/>
    </source>
</evidence>
<proteinExistence type="predicted"/>
<evidence type="ECO:0000313" key="3">
    <source>
        <dbReference type="Proteomes" id="UP000191004"/>
    </source>
</evidence>
<reference evidence="2 3" key="1">
    <citation type="submission" date="2016-04" db="EMBL/GenBank/DDBJ databases">
        <title>Multiple horizontal gene transfer events from other fungi enriched the ability of the initially mycotrophic fungus Trichoderma (Ascomycota) to feed on dead plant biomass.</title>
        <authorList>
            <person name="Atanasova L."/>
            <person name="Chenthamara K."/>
            <person name="Zhang J."/>
            <person name="Grujic M."/>
            <person name="Henrissat B."/>
            <person name="Kuo A."/>
            <person name="Aertz A."/>
            <person name="Salamov A."/>
            <person name="Lipzen A."/>
            <person name="Labutti K."/>
            <person name="Barry K."/>
            <person name="Miao Y."/>
            <person name="Rahimi M.J."/>
            <person name="Shen Q."/>
            <person name="Grigoriev I.V."/>
            <person name="Kubicek C.P."/>
            <person name="Druzhinina I.S."/>
        </authorList>
    </citation>
    <scope>NUCLEOTIDE SEQUENCE [LARGE SCALE GENOMIC DNA]</scope>
    <source>
        <strain evidence="2 3">NJAU 4742</strain>
    </source>
</reference>
<dbReference type="EMBL" id="LVVK01000026">
    <property type="protein sequence ID" value="OPB36210.1"/>
    <property type="molecule type" value="Genomic_DNA"/>
</dbReference>
<sequence>MSNLPKKIISIAKSLPGIKYPLVTGHSGDLPGFVKPQLVDLSGRPLVTDFKNKGWDSKGHLLFNEYTEKAYAGELTEGIHTQHVVDGEGAQHLYLYVKEHPVDAAIAKTLFSRRDTSLNFFKSINGYFGCDNPNDAAVQEALKWNASKDFRGETLALREQNMINHEALLRETMLNGGNINNIPTVGFLGPNFVHLSHHRAIIDDATGKYIHQMTPMTDWHHSMFGVAHQGVIYNPAQPGKYRVVIFGYGNGLTPFADRLNNWFAPYIWPVAGERVRYVNQYQIEKPNEPFADWLREKNKELHWESVWMNLAAGFGGDLGVTANMFSHKQDVLERLEKPRFLELTKENQAQFKVICENKDVPALVELASKAPEATGEYREGGLWDGKTHISITDSITGGTSYQNSTLAMGSPEASTFTLQQINEHLQIELSPKRRKEKFEAVQKDMLKVATDSGRTFVSAEEAAAFIRSNEGVQSSLGGIYQDAIDKYSPQIISDVIAKEFTLEDGTHPDAAMVNDFLKVATQEVYVAPMIIPEGDGELLITDVAEAFVVDKIQESATSKADFEAVVIKAEQSVAESKLKVDHHRKALEEAKNKAESESKIEENKRKLESAEREYARRDKEHKDIMSTKHSLEKSPDERSKEKKEHTQEVDNKIKKRIEWKNGKKK</sequence>
<keyword evidence="3" id="KW-1185">Reference proteome</keyword>
<organism evidence="2 3">
    <name type="scientific">Trichoderma guizhouense</name>
    <dbReference type="NCBI Taxonomy" id="1491466"/>
    <lineage>
        <taxon>Eukaryota</taxon>
        <taxon>Fungi</taxon>
        <taxon>Dikarya</taxon>
        <taxon>Ascomycota</taxon>
        <taxon>Pezizomycotina</taxon>
        <taxon>Sordariomycetes</taxon>
        <taxon>Hypocreomycetidae</taxon>
        <taxon>Hypocreales</taxon>
        <taxon>Hypocreaceae</taxon>
        <taxon>Trichoderma</taxon>
    </lineage>
</organism>
<protein>
    <submittedName>
        <fullName evidence="2">Uncharacterized protein</fullName>
    </submittedName>
</protein>
<evidence type="ECO:0000313" key="2">
    <source>
        <dbReference type="EMBL" id="OPB36210.1"/>
    </source>
</evidence>
<comment type="caution">
    <text evidence="2">The sequence shown here is derived from an EMBL/GenBank/DDBJ whole genome shotgun (WGS) entry which is preliminary data.</text>
</comment>
<dbReference type="Proteomes" id="UP000191004">
    <property type="component" value="Unassembled WGS sequence"/>
</dbReference>
<dbReference type="AlphaFoldDB" id="A0A1T3C540"/>
<gene>
    <name evidence="2" type="ORF">A0O28_0109860</name>
</gene>
<feature type="region of interest" description="Disordered" evidence="1">
    <location>
        <begin position="587"/>
        <end position="665"/>
    </location>
</feature>